<evidence type="ECO:0000256" key="7">
    <source>
        <dbReference type="ARBA" id="ARBA00022737"/>
    </source>
</evidence>
<dbReference type="PROSITE" id="PS52046">
    <property type="entry name" value="ZF_C2HC_NPR"/>
    <property type="match status" value="1"/>
</dbReference>
<dbReference type="SMART" id="SM00248">
    <property type="entry name" value="ANK"/>
    <property type="match status" value="2"/>
</dbReference>
<keyword evidence="12 16" id="KW-0040">ANK repeat</keyword>
<comment type="subcellular location">
    <subcellularLocation>
        <location evidence="1">Cell membrane</location>
        <topology evidence="1">Peripheral membrane protein</topology>
        <orientation evidence="1">Cytoplasmic side</orientation>
    </subcellularLocation>
    <subcellularLocation>
        <location evidence="2">Cytoplasm</location>
    </subcellularLocation>
    <subcellularLocation>
        <location evidence="14">Nucleus</location>
        <location evidence="14">Nuclear body</location>
    </subcellularLocation>
</comment>
<dbReference type="InterPro" id="IPR000210">
    <property type="entry name" value="BTB/POZ_dom"/>
</dbReference>
<evidence type="ECO:0000259" key="20">
    <source>
        <dbReference type="PROSITE" id="PS52046"/>
    </source>
</evidence>
<dbReference type="InterPro" id="IPR036770">
    <property type="entry name" value="Ankyrin_rpt-contain_sf"/>
</dbReference>
<dbReference type="FunFam" id="3.30.710.10:FF:000110">
    <property type="entry name" value="Regulatory protein NPR3"/>
    <property type="match status" value="1"/>
</dbReference>
<comment type="caution">
    <text evidence="17">Lacks conserved residue(s) required for the propagation of feature annotation.</text>
</comment>
<dbReference type="PROSITE" id="PS50297">
    <property type="entry name" value="ANK_REP_REGION"/>
    <property type="match status" value="1"/>
</dbReference>
<dbReference type="Pfam" id="PF11900">
    <property type="entry name" value="DUF3420"/>
    <property type="match status" value="1"/>
</dbReference>
<reference evidence="21 22" key="1">
    <citation type="submission" date="2020-05" db="EMBL/GenBank/DDBJ databases">
        <title>Vigna angularis (adzuki bean) Var. LongXiaoDou No. 4 denovo assembly.</title>
        <authorList>
            <person name="Xiang H."/>
        </authorList>
    </citation>
    <scope>NUCLEOTIDE SEQUENCE [LARGE SCALE GENOMIC DNA]</scope>
    <source>
        <tissue evidence="21">Leaf</tissue>
    </source>
</reference>
<evidence type="ECO:0000256" key="9">
    <source>
        <dbReference type="ARBA" id="ARBA00022786"/>
    </source>
</evidence>
<evidence type="ECO:0000256" key="17">
    <source>
        <dbReference type="PROSITE-ProRule" id="PRU01391"/>
    </source>
</evidence>
<proteinExistence type="inferred from homology"/>
<dbReference type="GO" id="GO:0042742">
    <property type="term" value="P:defense response to bacterium"/>
    <property type="evidence" value="ECO:0007669"/>
    <property type="project" value="UniProtKB-ARBA"/>
</dbReference>
<evidence type="ECO:0000256" key="11">
    <source>
        <dbReference type="ARBA" id="ARBA00022833"/>
    </source>
</evidence>
<dbReference type="InterPro" id="IPR057250">
    <property type="entry name" value="Znf_C2HC_NPR-type"/>
</dbReference>
<keyword evidence="8 17" id="KW-0863">Zinc-finger</keyword>
<keyword evidence="5" id="KW-0963">Cytoplasm</keyword>
<feature type="domain" description="C2HC NPR-type" evidence="20">
    <location>
        <begin position="303"/>
        <end position="317"/>
    </location>
</feature>
<dbReference type="SUPFAM" id="SSF48403">
    <property type="entry name" value="Ankyrin repeat"/>
    <property type="match status" value="1"/>
</dbReference>
<feature type="compositionally biased region" description="Low complexity" evidence="18">
    <location>
        <begin position="728"/>
        <end position="737"/>
    </location>
</feature>
<evidence type="ECO:0000256" key="6">
    <source>
        <dbReference type="ARBA" id="ARBA00022723"/>
    </source>
</evidence>
<dbReference type="Pfam" id="PF00651">
    <property type="entry name" value="BTB"/>
    <property type="match status" value="1"/>
</dbReference>
<dbReference type="Gene3D" id="1.25.40.20">
    <property type="entry name" value="Ankyrin repeat-containing domain"/>
    <property type="match status" value="1"/>
</dbReference>
<dbReference type="InterPro" id="IPR021094">
    <property type="entry name" value="NPR1/NIM1-like_C"/>
</dbReference>
<keyword evidence="4" id="KW-0536">Nodulation</keyword>
<evidence type="ECO:0000256" key="4">
    <source>
        <dbReference type="ARBA" id="ARBA00022458"/>
    </source>
</evidence>
<dbReference type="Gene3D" id="3.30.710.10">
    <property type="entry name" value="Potassium Channel Kv1.1, Chain A"/>
    <property type="match status" value="1"/>
</dbReference>
<sequence>MPNTRTLFLLGWILAPNNQRRRQSQGTHELHHGLLRSQPLLSSTLSVLAADARRLAALTAALIFSPPLYVLRGCNLFEFLLAIASVYMNRFEASPKCLLLKVFDSGSFSQAAFEFVFTLNSKGHTLDFGAAVGETVPLWNFAYLSLSTSCLTQLEPMVFGVMDNSNDSSSSLSFVSSHLSHGSSNHNASSSTSNEHVANIEILTLSKLSGGLEKLLIDAEYDYSDAEILVEDMCVGVHRCILASRSPFFHELFKKGTGGSGKEGKPRYLMSELVPYGTVGYESFQVFLHYLYTGKLKASPTEVTTCVDETCIHDACRPAINYALELMYASATFQMKELVLLFQRHLLNFVEKALVEDVIPILLAAFNCQIDQLLSRCIHRVARSDFDIISLEKELPYEVVTEIKSCRLSSQPESAADTMEVEPLSEKSIRRIHKSLDSDDVELLKLLLNESRVTLDDAYALHYACAYSDSKVIQEVLGLGMADILRRNSRGYTVLHVAARRKDPSILVALLNKGACATDTTPDGQTALSICQRLTRRKDYHEKTVQGKESNKDRLCVDLLEREMRRSSMTVSMSVSSQLTADDLHMRLDYLEDRVLFARLLFPAEARVAIENAEADSSSLYANESALKGTNGKLKEVDLNESPSARARKLQLRLHALMKTVENGRRFFPHCSEVLDKFLEDDMPDVFFLEKGSEEEQRMKKARFMELKDDVQKAFHKDMAENNHSAFSSSVSSSSSSTRREGLNHRVRRK</sequence>
<evidence type="ECO:0000256" key="15">
    <source>
        <dbReference type="ARBA" id="ARBA00044947"/>
    </source>
</evidence>
<dbReference type="InterPro" id="IPR011333">
    <property type="entry name" value="SKP1/BTB/POZ_sf"/>
</dbReference>
<evidence type="ECO:0000256" key="5">
    <source>
        <dbReference type="ARBA" id="ARBA00022490"/>
    </source>
</evidence>
<feature type="domain" description="BTB" evidence="19">
    <location>
        <begin position="224"/>
        <end position="300"/>
    </location>
</feature>
<dbReference type="FunFam" id="1.25.40.20:FF:000239">
    <property type="entry name" value="BTB/POZ domain and ankyrin repeat-containing protein NPR1"/>
    <property type="match status" value="1"/>
</dbReference>
<feature type="repeat" description="ANK" evidence="16">
    <location>
        <begin position="490"/>
        <end position="515"/>
    </location>
</feature>
<gene>
    <name evidence="21" type="ORF">HKW66_Vig0133080</name>
</gene>
<dbReference type="Pfam" id="PF12796">
    <property type="entry name" value="Ank_2"/>
    <property type="match status" value="1"/>
</dbReference>
<evidence type="ECO:0000256" key="13">
    <source>
        <dbReference type="ARBA" id="ARBA00023242"/>
    </source>
</evidence>
<dbReference type="EMBL" id="JABFOF010000007">
    <property type="protein sequence ID" value="KAG2390931.1"/>
    <property type="molecule type" value="Genomic_DNA"/>
</dbReference>
<dbReference type="Proteomes" id="UP000743370">
    <property type="component" value="Unassembled WGS sequence"/>
</dbReference>
<dbReference type="PANTHER" id="PTHR46475:SF7">
    <property type="entry name" value="REGULATORY PROTEIN, PUTATIVE-RELATED"/>
    <property type="match status" value="1"/>
</dbReference>
<dbReference type="GO" id="GO:0016604">
    <property type="term" value="C:nuclear body"/>
    <property type="evidence" value="ECO:0007669"/>
    <property type="project" value="UniProtKB-SubCell"/>
</dbReference>
<evidence type="ECO:0000256" key="8">
    <source>
        <dbReference type="ARBA" id="ARBA00022771"/>
    </source>
</evidence>
<dbReference type="PROSITE" id="PS50097">
    <property type="entry name" value="BTB"/>
    <property type="match status" value="1"/>
</dbReference>
<evidence type="ECO:0000256" key="12">
    <source>
        <dbReference type="ARBA" id="ARBA00023043"/>
    </source>
</evidence>
<keyword evidence="10" id="KW-0611">Plant defense</keyword>
<evidence type="ECO:0000256" key="1">
    <source>
        <dbReference type="ARBA" id="ARBA00004413"/>
    </source>
</evidence>
<keyword evidence="11" id="KW-0862">Zinc</keyword>
<keyword evidence="13" id="KW-0539">Nucleus</keyword>
<dbReference type="InterPro" id="IPR024228">
    <property type="entry name" value="NPR_central_dom"/>
</dbReference>
<dbReference type="GO" id="GO:2000022">
    <property type="term" value="P:regulation of jasmonic acid mediated signaling pathway"/>
    <property type="evidence" value="ECO:0007669"/>
    <property type="project" value="InterPro"/>
</dbReference>
<dbReference type="PROSITE" id="PS50088">
    <property type="entry name" value="ANK_REPEAT"/>
    <property type="match status" value="1"/>
</dbReference>
<evidence type="ECO:0000313" key="21">
    <source>
        <dbReference type="EMBL" id="KAG2390931.1"/>
    </source>
</evidence>
<evidence type="ECO:0000259" key="19">
    <source>
        <dbReference type="PROSITE" id="PS50097"/>
    </source>
</evidence>
<keyword evidence="6" id="KW-0479">Metal-binding</keyword>
<evidence type="ECO:0000256" key="16">
    <source>
        <dbReference type="PROSITE-ProRule" id="PRU00023"/>
    </source>
</evidence>
<dbReference type="GO" id="GO:0005886">
    <property type="term" value="C:plasma membrane"/>
    <property type="evidence" value="ECO:0007669"/>
    <property type="project" value="UniProtKB-SubCell"/>
</dbReference>
<dbReference type="GO" id="GO:2000031">
    <property type="term" value="P:regulation of salicylic acid mediated signaling pathway"/>
    <property type="evidence" value="ECO:0007669"/>
    <property type="project" value="InterPro"/>
</dbReference>
<evidence type="ECO:0000256" key="10">
    <source>
        <dbReference type="ARBA" id="ARBA00022821"/>
    </source>
</evidence>
<dbReference type="InterPro" id="IPR044292">
    <property type="entry name" value="NPR"/>
</dbReference>
<dbReference type="Pfam" id="PF12313">
    <property type="entry name" value="NPR1_like_C"/>
    <property type="match status" value="1"/>
</dbReference>
<dbReference type="GO" id="GO:0009877">
    <property type="term" value="P:nodulation"/>
    <property type="evidence" value="ECO:0007669"/>
    <property type="project" value="UniProtKB-KW"/>
</dbReference>
<organism evidence="21 22">
    <name type="scientific">Phaseolus angularis</name>
    <name type="common">Azuki bean</name>
    <name type="synonym">Vigna angularis</name>
    <dbReference type="NCBI Taxonomy" id="3914"/>
    <lineage>
        <taxon>Eukaryota</taxon>
        <taxon>Viridiplantae</taxon>
        <taxon>Streptophyta</taxon>
        <taxon>Embryophyta</taxon>
        <taxon>Tracheophyta</taxon>
        <taxon>Spermatophyta</taxon>
        <taxon>Magnoliopsida</taxon>
        <taxon>eudicotyledons</taxon>
        <taxon>Gunneridae</taxon>
        <taxon>Pentapetalae</taxon>
        <taxon>rosids</taxon>
        <taxon>fabids</taxon>
        <taxon>Fabales</taxon>
        <taxon>Fabaceae</taxon>
        <taxon>Papilionoideae</taxon>
        <taxon>50 kb inversion clade</taxon>
        <taxon>NPAAA clade</taxon>
        <taxon>indigoferoid/millettioid clade</taxon>
        <taxon>Phaseoleae</taxon>
        <taxon>Vigna</taxon>
    </lineage>
</organism>
<protein>
    <submittedName>
        <fullName evidence="21">BTB/POZ domain and ankyrin repeat-containing protein</fullName>
    </submittedName>
</protein>
<dbReference type="AlphaFoldDB" id="A0A8T0K1F0"/>
<comment type="similarity">
    <text evidence="15">Belongs to the plant 'ANKYRIN-BTB/POZ' family. 'NPR1-like' subfamily.</text>
</comment>
<feature type="region of interest" description="Disordered" evidence="18">
    <location>
        <begin position="715"/>
        <end position="750"/>
    </location>
</feature>
<name>A0A8T0K1F0_PHAAN</name>
<comment type="caution">
    <text evidence="21">The sequence shown here is derived from an EMBL/GenBank/DDBJ whole genome shotgun (WGS) entry which is preliminary data.</text>
</comment>
<comment type="pathway">
    <text evidence="3">Protein modification; protein ubiquitination.</text>
</comment>
<evidence type="ECO:0000256" key="18">
    <source>
        <dbReference type="SAM" id="MobiDB-lite"/>
    </source>
</evidence>
<evidence type="ECO:0000313" key="22">
    <source>
        <dbReference type="Proteomes" id="UP000743370"/>
    </source>
</evidence>
<dbReference type="CDD" id="cd18310">
    <property type="entry name" value="BTB_POZ_NPR_plant"/>
    <property type="match status" value="1"/>
</dbReference>
<dbReference type="SUPFAM" id="SSF54695">
    <property type="entry name" value="POZ domain"/>
    <property type="match status" value="1"/>
</dbReference>
<evidence type="ECO:0000256" key="3">
    <source>
        <dbReference type="ARBA" id="ARBA00004906"/>
    </source>
</evidence>
<dbReference type="GO" id="GO:0005737">
    <property type="term" value="C:cytoplasm"/>
    <property type="evidence" value="ECO:0007669"/>
    <property type="project" value="UniProtKB-SubCell"/>
</dbReference>
<keyword evidence="9" id="KW-0833">Ubl conjugation pathway</keyword>
<dbReference type="InterPro" id="IPR002110">
    <property type="entry name" value="Ankyrin_rpt"/>
</dbReference>
<dbReference type="GO" id="GO:0008270">
    <property type="term" value="F:zinc ion binding"/>
    <property type="evidence" value="ECO:0007669"/>
    <property type="project" value="UniProtKB-KW"/>
</dbReference>
<dbReference type="SMART" id="SM00225">
    <property type="entry name" value="BTB"/>
    <property type="match status" value="1"/>
</dbReference>
<evidence type="ECO:0000256" key="14">
    <source>
        <dbReference type="ARBA" id="ARBA00034306"/>
    </source>
</evidence>
<dbReference type="GO" id="GO:0050832">
    <property type="term" value="P:defense response to fungus"/>
    <property type="evidence" value="ECO:0007669"/>
    <property type="project" value="TreeGrafter"/>
</dbReference>
<dbReference type="PANTHER" id="PTHR46475">
    <property type="entry name" value="REGULATORY PROTEIN NPR3"/>
    <property type="match status" value="1"/>
</dbReference>
<accession>A0A8T0K1F0</accession>
<keyword evidence="7" id="KW-0677">Repeat</keyword>
<dbReference type="GO" id="GO:0009862">
    <property type="term" value="P:systemic acquired resistance, salicylic acid mediated signaling pathway"/>
    <property type="evidence" value="ECO:0007669"/>
    <property type="project" value="InterPro"/>
</dbReference>
<evidence type="ECO:0000256" key="2">
    <source>
        <dbReference type="ARBA" id="ARBA00004496"/>
    </source>
</evidence>